<evidence type="ECO:0000313" key="3">
    <source>
        <dbReference type="EMBL" id="UYV63105.1"/>
    </source>
</evidence>
<dbReference type="PANTHER" id="PTHR46060">
    <property type="entry name" value="MARINER MOS1 TRANSPOSASE-LIKE PROTEIN"/>
    <property type="match status" value="1"/>
</dbReference>
<dbReference type="Gene3D" id="3.30.420.10">
    <property type="entry name" value="Ribonuclease H-like superfamily/Ribonuclease H"/>
    <property type="match status" value="2"/>
</dbReference>
<organism evidence="3 4">
    <name type="scientific">Cordylochernes scorpioides</name>
    <dbReference type="NCBI Taxonomy" id="51811"/>
    <lineage>
        <taxon>Eukaryota</taxon>
        <taxon>Metazoa</taxon>
        <taxon>Ecdysozoa</taxon>
        <taxon>Arthropoda</taxon>
        <taxon>Chelicerata</taxon>
        <taxon>Arachnida</taxon>
        <taxon>Pseudoscorpiones</taxon>
        <taxon>Cheliferoidea</taxon>
        <taxon>Chernetidae</taxon>
        <taxon>Cordylochernes</taxon>
    </lineage>
</organism>
<evidence type="ECO:0000259" key="2">
    <source>
        <dbReference type="PROSITE" id="PS50994"/>
    </source>
</evidence>
<accession>A0ABY6K784</accession>
<reference evidence="3 4" key="1">
    <citation type="submission" date="2022-01" db="EMBL/GenBank/DDBJ databases">
        <title>A chromosomal length assembly of Cordylochernes scorpioides.</title>
        <authorList>
            <person name="Zeh D."/>
            <person name="Zeh J."/>
        </authorList>
    </citation>
    <scope>NUCLEOTIDE SEQUENCE [LARGE SCALE GENOMIC DNA]</scope>
    <source>
        <strain evidence="3">IN4F17</strain>
        <tissue evidence="3">Whole Body</tissue>
    </source>
</reference>
<proteinExistence type="predicted"/>
<dbReference type="PANTHER" id="PTHR46060:SF1">
    <property type="entry name" value="MARINER MOS1 TRANSPOSASE-LIKE PROTEIN"/>
    <property type="match status" value="1"/>
</dbReference>
<dbReference type="InterPro" id="IPR052709">
    <property type="entry name" value="Transposase-MT_Hybrid"/>
</dbReference>
<dbReference type="EMBL" id="CP092864">
    <property type="protein sequence ID" value="UYV63105.1"/>
    <property type="molecule type" value="Genomic_DNA"/>
</dbReference>
<feature type="domain" description="Integrase catalytic" evidence="2">
    <location>
        <begin position="34"/>
        <end position="200"/>
    </location>
</feature>
<evidence type="ECO:0000313" key="4">
    <source>
        <dbReference type="Proteomes" id="UP001235939"/>
    </source>
</evidence>
<name>A0ABY6K784_9ARAC</name>
<dbReference type="Proteomes" id="UP001235939">
    <property type="component" value="Chromosome 02"/>
</dbReference>
<dbReference type="Pfam" id="PF00665">
    <property type="entry name" value="rve"/>
    <property type="match status" value="1"/>
</dbReference>
<dbReference type="InterPro" id="IPR001584">
    <property type="entry name" value="Integrase_cat-core"/>
</dbReference>
<feature type="region of interest" description="Disordered" evidence="1">
    <location>
        <begin position="276"/>
        <end position="296"/>
    </location>
</feature>
<keyword evidence="4" id="KW-1185">Reference proteome</keyword>
<gene>
    <name evidence="3" type="ORF">LAZ67_2003157</name>
</gene>
<dbReference type="InterPro" id="IPR036397">
    <property type="entry name" value="RNaseH_sf"/>
</dbReference>
<evidence type="ECO:0000256" key="1">
    <source>
        <dbReference type="SAM" id="MobiDB-lite"/>
    </source>
</evidence>
<protein>
    <recommendedName>
        <fullName evidence="2">Integrase catalytic domain-containing protein</fullName>
    </recommendedName>
</protein>
<sequence length="513" mass="58746">MSKDITQKVKTCPTCQLTKRPLGPTYGELGQPPEAKGPFDLLSLDTIAGFAKYGNARVYLHVVVDHFSRYTWTFPSKSTSITTYQQVLKRVLQDGSPKCLLTDRAPAFTSPKFRSFLLNRSIHPLLTTSNNPQANGLCERLNATLTGKLRLLHLENPKVAWTKLVDPQMSEEDKISHLMKGITEELYQALLPRDVHNTEQFVTECRRIESLHCKRVTPTKYERLPNVASLSDHDDRADLSSMIRQIVREEVQRALGSAREEPKISTIEDMVKEEIGRTLAPISKPRRSSPQKERPREFYNNRYVAQTIRPQQPKQVNGRRDTNEWRTTEEDIHRSHLKISLAIVLDLKTDDIITGNKCRGSIIVKQIDLKLAELLLKMILGKNAQNVQKITDLIKDNPRTTLLELEQDTGISKTTIGRIVTKDLKLKMTPAKFIPRFLTNEQKLCRLATCENMLEMTRTDPEWKDKIITGDETWVFDYDPETKRQWAEWRGQGGGGEKSDHTSLRSPLDPWNI</sequence>
<feature type="region of interest" description="Disordered" evidence="1">
    <location>
        <begin position="489"/>
        <end position="513"/>
    </location>
</feature>
<dbReference type="SUPFAM" id="SSF53098">
    <property type="entry name" value="Ribonuclease H-like"/>
    <property type="match status" value="1"/>
</dbReference>
<dbReference type="InterPro" id="IPR012337">
    <property type="entry name" value="RNaseH-like_sf"/>
</dbReference>
<dbReference type="PROSITE" id="PS50994">
    <property type="entry name" value="INTEGRASE"/>
    <property type="match status" value="1"/>
</dbReference>